<evidence type="ECO:0000256" key="7">
    <source>
        <dbReference type="SAM" id="MobiDB-lite"/>
    </source>
</evidence>
<dbReference type="SMART" id="SM00073">
    <property type="entry name" value="HPT"/>
    <property type="match status" value="1"/>
</dbReference>
<proteinExistence type="predicted"/>
<dbReference type="SMART" id="SM00260">
    <property type="entry name" value="CheW"/>
    <property type="match status" value="1"/>
</dbReference>
<evidence type="ECO:0000259" key="10">
    <source>
        <dbReference type="PROSITE" id="PS50851"/>
    </source>
</evidence>
<dbReference type="PROSITE" id="PS50110">
    <property type="entry name" value="RESPONSE_REGULATORY"/>
    <property type="match status" value="1"/>
</dbReference>
<dbReference type="InterPro" id="IPR004358">
    <property type="entry name" value="Sig_transdc_His_kin-like_C"/>
</dbReference>
<feature type="domain" description="Response regulatory" evidence="9">
    <location>
        <begin position="769"/>
        <end position="885"/>
    </location>
</feature>
<dbReference type="InterPro" id="IPR005467">
    <property type="entry name" value="His_kinase_dom"/>
</dbReference>
<dbReference type="GO" id="GO:0000155">
    <property type="term" value="F:phosphorelay sensor kinase activity"/>
    <property type="evidence" value="ECO:0007669"/>
    <property type="project" value="InterPro"/>
</dbReference>
<dbReference type="InterPro" id="IPR001789">
    <property type="entry name" value="Sig_transdc_resp-reg_receiver"/>
</dbReference>
<evidence type="ECO:0000259" key="11">
    <source>
        <dbReference type="PROSITE" id="PS50894"/>
    </source>
</evidence>
<dbReference type="PROSITE" id="PS50851">
    <property type="entry name" value="CHEW"/>
    <property type="match status" value="1"/>
</dbReference>
<dbReference type="InterPro" id="IPR002545">
    <property type="entry name" value="CheW-lke_dom"/>
</dbReference>
<dbReference type="SUPFAM" id="SSF50341">
    <property type="entry name" value="CheW-like"/>
    <property type="match status" value="1"/>
</dbReference>
<feature type="domain" description="HPt" evidence="11">
    <location>
        <begin position="93"/>
        <end position="197"/>
    </location>
</feature>
<dbReference type="Gene3D" id="1.10.287.560">
    <property type="entry name" value="Histidine kinase CheA-like, homodimeric domain"/>
    <property type="match status" value="1"/>
</dbReference>
<feature type="region of interest" description="Disordered" evidence="7">
    <location>
        <begin position="213"/>
        <end position="259"/>
    </location>
</feature>
<evidence type="ECO:0000259" key="8">
    <source>
        <dbReference type="PROSITE" id="PS50109"/>
    </source>
</evidence>
<organism evidence="12">
    <name type="scientific">uncultured organism</name>
    <dbReference type="NCBI Taxonomy" id="155900"/>
    <lineage>
        <taxon>unclassified sequences</taxon>
        <taxon>environmental samples</taxon>
    </lineage>
</organism>
<dbReference type="Pfam" id="PF01584">
    <property type="entry name" value="CheW"/>
    <property type="match status" value="1"/>
</dbReference>
<sequence>MQRTLHTLKGGARLAGFRAIGDLCHATETLASAAAAGNIPADDRFLGLLRSAVDELDDLVDRAGHGEQPQPDPDLVERLRSPGAAGATPADAGDDDATELRDIFLEEAAELLDALERTAAAWRAEPASAEHRQALARALHTLKGGARTTGMTAVADLAHDLETLVRSAGEEPDDAHQDLLETGLETLLAQRDAVAAGQTPEDATVVREQIAGYRGDSAEGGDESDSLAGESGEAVPAAESGTAPAEAPQRPAAAPATRSDVVRVSAEVLDELVNHAGEVNIYRARLDQQAGAVNFNLQELEQTVTRLREQLRSLEIETESHIRFGFERDAGPAQPTGDSEAPPEAGGPEEAPGETANDGGADFDPLELDRFSRMQELSRALSESVNDLSSIQTTLQTLNRESETLLLQQSRVNTELQDGLMRTRMVPFVNLVPRLRRIVRQAGRELGRQVELQVRGGEGEMDRSVLERMVPPLEHMLRNAVAHGIEPPEQRRREGKPEAGTITIEVAREGADVVLWLGDDGGGMNLEAISRRAVEKGLMTEGAALTQREIMQFVLEPGFSTASRVTQVAGRGVGLDVANAEIRQLGGSLEIDSREGEGTRFTVRLPFTLALNQGLLCQVGDETYAIPLSSIVGVVRAERSFLAGALASDEPVYYEYAGAQYEVVSLGGLLGAGTGVPDEGRALAPLVLVRAGEHAVALQVDTLLGSRDIVVKSPGPQVSTIPGIFGATILADGRVVLILDVGALMRYRGRFLEGETQRSAPAPRRERALVMVVDDSITMRKVATRLLERNGMEVITAKDGLDAVARLQEQTPDAVLLDIEMPRMDGYEFAAHMRNQPETRETPIIMITSRTGEKHRQRAMDTGVDRYLGKPYQETELLEALQELLETGRAPV</sequence>
<accession>A0A5B8RHJ2</accession>
<feature type="compositionally biased region" description="Low complexity" evidence="7">
    <location>
        <begin position="340"/>
        <end position="354"/>
    </location>
</feature>
<dbReference type="PANTHER" id="PTHR43395">
    <property type="entry name" value="SENSOR HISTIDINE KINASE CHEA"/>
    <property type="match status" value="1"/>
</dbReference>
<dbReference type="InterPro" id="IPR051315">
    <property type="entry name" value="Bact_Chemotaxis_CheA"/>
</dbReference>
<dbReference type="SUPFAM" id="SSF55874">
    <property type="entry name" value="ATPase domain of HSP90 chaperone/DNA topoisomerase II/histidine kinase"/>
    <property type="match status" value="1"/>
</dbReference>
<dbReference type="Gene3D" id="3.40.50.2300">
    <property type="match status" value="1"/>
</dbReference>
<dbReference type="Gene3D" id="1.20.120.160">
    <property type="entry name" value="HPT domain"/>
    <property type="match status" value="2"/>
</dbReference>
<dbReference type="PRINTS" id="PR00344">
    <property type="entry name" value="BCTRLSENSOR"/>
</dbReference>
<reference evidence="12" key="1">
    <citation type="submission" date="2019-06" db="EMBL/GenBank/DDBJ databases">
        <authorList>
            <person name="Murdoch R.W."/>
            <person name="Fathepure B."/>
        </authorList>
    </citation>
    <scope>NUCLEOTIDE SEQUENCE</scope>
</reference>
<evidence type="ECO:0000313" key="12">
    <source>
        <dbReference type="EMBL" id="QEA07052.1"/>
    </source>
</evidence>
<evidence type="ECO:0000256" key="3">
    <source>
        <dbReference type="ARBA" id="ARBA00022553"/>
    </source>
</evidence>
<evidence type="ECO:0000256" key="6">
    <source>
        <dbReference type="SAM" id="Coils"/>
    </source>
</evidence>
<comment type="catalytic activity">
    <reaction evidence="1">
        <text>ATP + protein L-histidine = ADP + protein N-phospho-L-histidine.</text>
        <dbReference type="EC" id="2.7.13.3"/>
    </reaction>
</comment>
<feature type="compositionally biased region" description="Low complexity" evidence="7">
    <location>
        <begin position="243"/>
        <end position="256"/>
    </location>
</feature>
<evidence type="ECO:0000256" key="1">
    <source>
        <dbReference type="ARBA" id="ARBA00000085"/>
    </source>
</evidence>
<dbReference type="Pfam" id="PF01627">
    <property type="entry name" value="Hpt"/>
    <property type="match status" value="2"/>
</dbReference>
<feature type="region of interest" description="Disordered" evidence="7">
    <location>
        <begin position="323"/>
        <end position="365"/>
    </location>
</feature>
<dbReference type="InterPro" id="IPR011006">
    <property type="entry name" value="CheY-like_superfamily"/>
</dbReference>
<dbReference type="SMART" id="SM01231">
    <property type="entry name" value="H-kinase_dim"/>
    <property type="match status" value="1"/>
</dbReference>
<dbReference type="Gene3D" id="3.30.565.10">
    <property type="entry name" value="Histidine kinase-like ATPase, C-terminal domain"/>
    <property type="match status" value="1"/>
</dbReference>
<protein>
    <recommendedName>
        <fullName evidence="2">histidine kinase</fullName>
        <ecNumber evidence="2">2.7.13.3</ecNumber>
    </recommendedName>
</protein>
<evidence type="ECO:0000259" key="9">
    <source>
        <dbReference type="PROSITE" id="PS50110"/>
    </source>
</evidence>
<dbReference type="GO" id="GO:0006935">
    <property type="term" value="P:chemotaxis"/>
    <property type="evidence" value="ECO:0007669"/>
    <property type="project" value="InterPro"/>
</dbReference>
<dbReference type="SUPFAM" id="SSF47226">
    <property type="entry name" value="Histidine-containing phosphotransfer domain, HPT domain"/>
    <property type="match status" value="2"/>
</dbReference>
<dbReference type="EMBL" id="MN079197">
    <property type="protein sequence ID" value="QEA07052.1"/>
    <property type="molecule type" value="Genomic_DNA"/>
</dbReference>
<feature type="domain" description="HPt" evidence="11">
    <location>
        <begin position="1"/>
        <end position="63"/>
    </location>
</feature>
<dbReference type="PROSITE" id="PS50109">
    <property type="entry name" value="HIS_KIN"/>
    <property type="match status" value="1"/>
</dbReference>
<dbReference type="InterPro" id="IPR036641">
    <property type="entry name" value="HPT_dom_sf"/>
</dbReference>
<dbReference type="InterPro" id="IPR036890">
    <property type="entry name" value="HATPase_C_sf"/>
</dbReference>
<dbReference type="InterPro" id="IPR037006">
    <property type="entry name" value="CheA-like_homodim_sf"/>
</dbReference>
<keyword evidence="5 12" id="KW-0418">Kinase</keyword>
<dbReference type="InterPro" id="IPR004105">
    <property type="entry name" value="CheA-like_dim"/>
</dbReference>
<feature type="region of interest" description="Disordered" evidence="7">
    <location>
        <begin position="62"/>
        <end position="96"/>
    </location>
</feature>
<keyword evidence="3" id="KW-0597">Phosphoprotein</keyword>
<dbReference type="Pfam" id="PF00072">
    <property type="entry name" value="Response_reg"/>
    <property type="match status" value="1"/>
</dbReference>
<evidence type="ECO:0000256" key="2">
    <source>
        <dbReference type="ARBA" id="ARBA00012438"/>
    </source>
</evidence>
<dbReference type="CDD" id="cd00088">
    <property type="entry name" value="HPT"/>
    <property type="match status" value="2"/>
</dbReference>
<gene>
    <name evidence="12" type="primary">rcsC</name>
    <name evidence="12" type="ORF">KBTEX_03397</name>
</gene>
<dbReference type="SMART" id="SM00387">
    <property type="entry name" value="HATPase_c"/>
    <property type="match status" value="1"/>
</dbReference>
<dbReference type="InterPro" id="IPR036061">
    <property type="entry name" value="CheW-like_dom_sf"/>
</dbReference>
<dbReference type="FunFam" id="3.30.565.10:FF:000016">
    <property type="entry name" value="Chemotaxis protein CheA, putative"/>
    <property type="match status" value="1"/>
</dbReference>
<feature type="domain" description="CheW-like" evidence="10">
    <location>
        <begin position="611"/>
        <end position="750"/>
    </location>
</feature>
<dbReference type="AlphaFoldDB" id="A0A5B8RHJ2"/>
<feature type="domain" description="Histidine kinase" evidence="8">
    <location>
        <begin position="376"/>
        <end position="609"/>
    </location>
</feature>
<keyword evidence="6" id="KW-0175">Coiled coil</keyword>
<feature type="compositionally biased region" description="Low complexity" evidence="7">
    <location>
        <begin position="82"/>
        <end position="91"/>
    </location>
</feature>
<dbReference type="SMART" id="SM00448">
    <property type="entry name" value="REC"/>
    <property type="match status" value="1"/>
</dbReference>
<dbReference type="PANTHER" id="PTHR43395:SF8">
    <property type="entry name" value="HISTIDINE KINASE"/>
    <property type="match status" value="1"/>
</dbReference>
<name>A0A5B8RHJ2_9ZZZZ</name>
<evidence type="ECO:0000256" key="5">
    <source>
        <dbReference type="ARBA" id="ARBA00022777"/>
    </source>
</evidence>
<dbReference type="CDD" id="cd17546">
    <property type="entry name" value="REC_hyHK_CKI1_RcsC-like"/>
    <property type="match status" value="1"/>
</dbReference>
<dbReference type="Pfam" id="PF02518">
    <property type="entry name" value="HATPase_c"/>
    <property type="match status" value="1"/>
</dbReference>
<evidence type="ECO:0000256" key="4">
    <source>
        <dbReference type="ARBA" id="ARBA00022679"/>
    </source>
</evidence>
<dbReference type="InterPro" id="IPR003594">
    <property type="entry name" value="HATPase_dom"/>
</dbReference>
<dbReference type="Gene3D" id="2.30.30.40">
    <property type="entry name" value="SH3 Domains"/>
    <property type="match status" value="1"/>
</dbReference>
<dbReference type="InterPro" id="IPR008207">
    <property type="entry name" value="Sig_transdc_His_kin_Hpt_dom"/>
</dbReference>
<dbReference type="SUPFAM" id="SSF52172">
    <property type="entry name" value="CheY-like"/>
    <property type="match status" value="1"/>
</dbReference>
<dbReference type="EC" id="2.7.13.3" evidence="2"/>
<dbReference type="PROSITE" id="PS50894">
    <property type="entry name" value="HPT"/>
    <property type="match status" value="2"/>
</dbReference>
<keyword evidence="4 12" id="KW-0808">Transferase</keyword>
<feature type="coiled-coil region" evidence="6">
    <location>
        <begin position="290"/>
        <end position="317"/>
    </location>
</feature>